<reference evidence="5 6" key="1">
    <citation type="submission" date="2023-11" db="EMBL/GenBank/DDBJ databases">
        <title>MicrobeMod: A computational toolkit for identifying prokaryotic methylation and restriction-modification with nanopore sequencing.</title>
        <authorList>
            <person name="Crits-Christoph A."/>
            <person name="Kang S.C."/>
            <person name="Lee H."/>
            <person name="Ostrov N."/>
        </authorList>
    </citation>
    <scope>NUCLEOTIDE SEQUENCE [LARGE SCALE GENOMIC DNA]</scope>
    <source>
        <strain evidence="5 6">DSMZ 700</strain>
    </source>
</reference>
<organism evidence="5 6">
    <name type="scientific">Acidiphilium acidophilum</name>
    <name type="common">Thiobacillus acidophilus</name>
    <dbReference type="NCBI Taxonomy" id="76588"/>
    <lineage>
        <taxon>Bacteria</taxon>
        <taxon>Pseudomonadati</taxon>
        <taxon>Pseudomonadota</taxon>
        <taxon>Alphaproteobacteria</taxon>
        <taxon>Acetobacterales</taxon>
        <taxon>Acidocellaceae</taxon>
        <taxon>Acidiphilium</taxon>
    </lineage>
</organism>
<dbReference type="PANTHER" id="PTHR34596">
    <property type="entry name" value="CHITOPORIN"/>
    <property type="match status" value="1"/>
</dbReference>
<dbReference type="Proteomes" id="UP001279553">
    <property type="component" value="Unassembled WGS sequence"/>
</dbReference>
<dbReference type="InterPro" id="IPR023614">
    <property type="entry name" value="Porin_dom_sf"/>
</dbReference>
<evidence type="ECO:0000256" key="4">
    <source>
        <dbReference type="SAM" id="SignalP"/>
    </source>
</evidence>
<dbReference type="Gene3D" id="2.40.160.10">
    <property type="entry name" value="Porin"/>
    <property type="match status" value="1"/>
</dbReference>
<gene>
    <name evidence="5" type="ORF">SIL87_09275</name>
</gene>
<dbReference type="RefSeq" id="WP_319613876.1">
    <property type="nucleotide sequence ID" value="NZ_JAWXYB010000018.1"/>
</dbReference>
<dbReference type="AlphaFoldDB" id="A0AAW9DQJ3"/>
<keyword evidence="3 4" id="KW-0732">Signal</keyword>
<accession>A0AAW9DQJ3</accession>
<evidence type="ECO:0000256" key="2">
    <source>
        <dbReference type="ARBA" id="ARBA00022448"/>
    </source>
</evidence>
<evidence type="ECO:0000313" key="5">
    <source>
        <dbReference type="EMBL" id="MDX5930953.1"/>
    </source>
</evidence>
<keyword evidence="2" id="KW-0813">Transport</keyword>
<protein>
    <submittedName>
        <fullName evidence="5">OprD family outer membrane porin</fullName>
    </submittedName>
</protein>
<dbReference type="EMBL" id="JAWXYB010000018">
    <property type="protein sequence ID" value="MDX5930953.1"/>
    <property type="molecule type" value="Genomic_DNA"/>
</dbReference>
<proteinExistence type="inferred from homology"/>
<dbReference type="InterPro" id="IPR005318">
    <property type="entry name" value="OM_porin_bac"/>
</dbReference>
<comment type="caution">
    <text evidence="5">The sequence shown here is derived from an EMBL/GenBank/DDBJ whole genome shotgun (WGS) entry which is preliminary data.</text>
</comment>
<name>A0AAW9DQJ3_ACIAO</name>
<evidence type="ECO:0000256" key="3">
    <source>
        <dbReference type="ARBA" id="ARBA00022729"/>
    </source>
</evidence>
<dbReference type="GO" id="GO:0015288">
    <property type="term" value="F:porin activity"/>
    <property type="evidence" value="ECO:0007669"/>
    <property type="project" value="TreeGrafter"/>
</dbReference>
<evidence type="ECO:0000256" key="1">
    <source>
        <dbReference type="ARBA" id="ARBA00009075"/>
    </source>
</evidence>
<dbReference type="GO" id="GO:0016020">
    <property type="term" value="C:membrane"/>
    <property type="evidence" value="ECO:0007669"/>
    <property type="project" value="InterPro"/>
</dbReference>
<dbReference type="PANTHER" id="PTHR34596:SF2">
    <property type="entry name" value="CHITOPORIN"/>
    <property type="match status" value="1"/>
</dbReference>
<feature type="signal peptide" evidence="4">
    <location>
        <begin position="1"/>
        <end position="24"/>
    </location>
</feature>
<feature type="chain" id="PRO_5043656456" evidence="4">
    <location>
        <begin position="25"/>
        <end position="439"/>
    </location>
</feature>
<keyword evidence="6" id="KW-1185">Reference proteome</keyword>
<dbReference type="Pfam" id="PF03573">
    <property type="entry name" value="OprD"/>
    <property type="match status" value="1"/>
</dbReference>
<comment type="similarity">
    <text evidence="1">Belongs to the outer membrane porin (Opr) (TC 1.B.25) family.</text>
</comment>
<sequence>MRIHSLAAGALACATMALPMRAHAQAATSPDFIHISGQIRSYYFSRLTGSPRKDNQNAYSLGGILNVSTEPVLGGFSATASLFYANSLGANGRNPATIDSTLMGTGPTLASLGQAYLQYRNDFLLLRAGDQIIKTPWMGPRDSRMFPQTYQGVFVAVKPVRDITLVGTRVFAWQSRTSSRYAQDNLYYATQYQNDDLYGTEGVLPRTAAPAPGTLAFGATYKTHRVDATAWYYNFYQFARMFYTQGTYDFGHDGAVTPFVSGQFLREWSGAGMFSRYDAVMFHQPGHDVDTTLEGIEGGVNIPHGKLFLGYDVLQPHPGAFGGGALVSPYENYKVMYASFMSTSLVTFGPGHAIALGADYTALDRRLSLMGAIADFNTYYSGDIHALYASVQYRPTKLKNLTIRDRMVINKCANNLCNETNTYGSHDFIYNRVMLAYRF</sequence>
<evidence type="ECO:0000313" key="6">
    <source>
        <dbReference type="Proteomes" id="UP001279553"/>
    </source>
</evidence>